<accession>A0A242L0F2</accession>
<comment type="caution">
    <text evidence="2">The sequence shown here is derived from an EMBL/GenBank/DDBJ whole genome shotgun (WGS) entry which is preliminary data.</text>
</comment>
<dbReference type="EMBL" id="NGMS01000001">
    <property type="protein sequence ID" value="OTP27673.1"/>
    <property type="molecule type" value="Genomic_DNA"/>
</dbReference>
<keyword evidence="1" id="KW-0472">Membrane</keyword>
<evidence type="ECO:0000313" key="2">
    <source>
        <dbReference type="EMBL" id="OTP27673.1"/>
    </source>
</evidence>
<keyword evidence="1" id="KW-1133">Transmembrane helix</keyword>
<evidence type="ECO:0000256" key="1">
    <source>
        <dbReference type="SAM" id="Phobius"/>
    </source>
</evidence>
<sequence>MKIESVEQTLALGYFANFIIIKERGRIAMQKRKNSGKLSIFLAVISAIPAVLAVVRAIKESKQR</sequence>
<proteinExistence type="predicted"/>
<reference evidence="2 3" key="1">
    <citation type="submission" date="2017-05" db="EMBL/GenBank/DDBJ databases">
        <title>The Genome Sequence of Enterococcus mundtii 6B1_DIV0119.</title>
        <authorList>
            <consortium name="The Broad Institute Genomics Platform"/>
            <consortium name="The Broad Institute Genomic Center for Infectious Diseases"/>
            <person name="Earl A."/>
            <person name="Manson A."/>
            <person name="Schwartman J."/>
            <person name="Gilmore M."/>
            <person name="Abouelleil A."/>
            <person name="Cao P."/>
            <person name="Chapman S."/>
            <person name="Cusick C."/>
            <person name="Shea T."/>
            <person name="Young S."/>
            <person name="Neafsey D."/>
            <person name="Nusbaum C."/>
            <person name="Birren B."/>
        </authorList>
    </citation>
    <scope>NUCLEOTIDE SEQUENCE [LARGE SCALE GENOMIC DNA]</scope>
    <source>
        <strain evidence="2 3">6B1_DIV0119</strain>
    </source>
</reference>
<gene>
    <name evidence="2" type="ORF">A5802_001409</name>
</gene>
<dbReference type="Proteomes" id="UP000195024">
    <property type="component" value="Unassembled WGS sequence"/>
</dbReference>
<dbReference type="AlphaFoldDB" id="A0A242L0F2"/>
<keyword evidence="1" id="KW-0812">Transmembrane</keyword>
<evidence type="ECO:0000313" key="3">
    <source>
        <dbReference type="Proteomes" id="UP000195024"/>
    </source>
</evidence>
<organism evidence="2 3">
    <name type="scientific">Enterococcus mundtii</name>
    <dbReference type="NCBI Taxonomy" id="53346"/>
    <lineage>
        <taxon>Bacteria</taxon>
        <taxon>Bacillati</taxon>
        <taxon>Bacillota</taxon>
        <taxon>Bacilli</taxon>
        <taxon>Lactobacillales</taxon>
        <taxon>Enterococcaceae</taxon>
        <taxon>Enterococcus</taxon>
    </lineage>
</organism>
<name>A0A242L0F2_ENTMU</name>
<protein>
    <submittedName>
        <fullName evidence="2">Uncharacterized protein</fullName>
    </submittedName>
</protein>
<dbReference type="RefSeq" id="WP_086334838.1">
    <property type="nucleotide sequence ID" value="NZ_NGMS01000001.1"/>
</dbReference>
<feature type="transmembrane region" description="Helical" evidence="1">
    <location>
        <begin position="38"/>
        <end position="58"/>
    </location>
</feature>